<dbReference type="Gene3D" id="3.40.630.30">
    <property type="match status" value="1"/>
</dbReference>
<evidence type="ECO:0000313" key="2">
    <source>
        <dbReference type="EMBL" id="XDQ56917.1"/>
    </source>
</evidence>
<accession>A0AB39RSC9</accession>
<dbReference type="EMBL" id="CP163443">
    <property type="protein sequence ID" value="XDQ56917.1"/>
    <property type="molecule type" value="Genomic_DNA"/>
</dbReference>
<dbReference type="GO" id="GO:0016747">
    <property type="term" value="F:acyltransferase activity, transferring groups other than amino-acyl groups"/>
    <property type="evidence" value="ECO:0007669"/>
    <property type="project" value="InterPro"/>
</dbReference>
<evidence type="ECO:0000259" key="1">
    <source>
        <dbReference type="PROSITE" id="PS51186"/>
    </source>
</evidence>
<gene>
    <name evidence="2" type="ORF">AB5J53_37175</name>
</gene>
<dbReference type="InterPro" id="IPR000182">
    <property type="entry name" value="GNAT_dom"/>
</dbReference>
<protein>
    <submittedName>
        <fullName evidence="2">N-acetyltransferase family protein</fullName>
    </submittedName>
</protein>
<dbReference type="SUPFAM" id="SSF55729">
    <property type="entry name" value="Acyl-CoA N-acyltransferases (Nat)"/>
    <property type="match status" value="1"/>
</dbReference>
<dbReference type="CDD" id="cd04301">
    <property type="entry name" value="NAT_SF"/>
    <property type="match status" value="1"/>
</dbReference>
<name>A0AB39RSC9_9ACTN</name>
<dbReference type="PROSITE" id="PS51186">
    <property type="entry name" value="GNAT"/>
    <property type="match status" value="1"/>
</dbReference>
<proteinExistence type="predicted"/>
<dbReference type="AlphaFoldDB" id="A0AB39RSC9"/>
<dbReference type="InterPro" id="IPR016181">
    <property type="entry name" value="Acyl_CoA_acyltransferase"/>
</dbReference>
<dbReference type="Pfam" id="PF00583">
    <property type="entry name" value="Acetyltransf_1"/>
    <property type="match status" value="1"/>
</dbReference>
<dbReference type="RefSeq" id="WP_369249987.1">
    <property type="nucleotide sequence ID" value="NZ_CP163443.1"/>
</dbReference>
<reference evidence="2" key="1">
    <citation type="submission" date="2024-07" db="EMBL/GenBank/DDBJ databases">
        <authorList>
            <person name="Yu S.T."/>
        </authorList>
    </citation>
    <scope>NUCLEOTIDE SEQUENCE</scope>
    <source>
        <strain evidence="2">R41</strain>
    </source>
</reference>
<organism evidence="2">
    <name type="scientific">Streptomyces sp. R41</name>
    <dbReference type="NCBI Taxonomy" id="3238632"/>
    <lineage>
        <taxon>Bacteria</taxon>
        <taxon>Bacillati</taxon>
        <taxon>Actinomycetota</taxon>
        <taxon>Actinomycetes</taxon>
        <taxon>Kitasatosporales</taxon>
        <taxon>Streptomycetaceae</taxon>
        <taxon>Streptomyces</taxon>
    </lineage>
</organism>
<sequence length="211" mass="23335">MSDDRTGVPGPIAADRLTIVPANEASWDDLRVIFGTTDYPGKCQCQRYKILGSQWGSVSAAERADRLREQTVCDNPEARSTSGLVAHLDGEPAGWCAVEPRTAYPRLLRTRTPWTGRDEDKTDDGVWAVTCFVTRKGFRKRGITYALARAAVGFARDRGARALEAYAMLTRPGKEITWGELHVGSRDVFADAGFAEVSRPSPRRAVMRIDF</sequence>
<feature type="domain" description="N-acetyltransferase" evidence="1">
    <location>
        <begin position="17"/>
        <end position="211"/>
    </location>
</feature>